<gene>
    <name evidence="11" type="ORF">FH972_018468</name>
</gene>
<accession>A0A5N6RM17</accession>
<keyword evidence="12" id="KW-1185">Reference proteome</keyword>
<keyword evidence="7" id="KW-0560">Oxidoreductase</keyword>
<evidence type="ECO:0000256" key="8">
    <source>
        <dbReference type="ARBA" id="ARBA00023004"/>
    </source>
</evidence>
<dbReference type="GO" id="GO:0005506">
    <property type="term" value="F:iron ion binding"/>
    <property type="evidence" value="ECO:0007669"/>
    <property type="project" value="InterPro"/>
</dbReference>
<keyword evidence="6" id="KW-1133">Transmembrane helix</keyword>
<evidence type="ECO:0000256" key="9">
    <source>
        <dbReference type="ARBA" id="ARBA00023033"/>
    </source>
</evidence>
<dbReference type="GO" id="GO:0016705">
    <property type="term" value="F:oxidoreductase activity, acting on paired donors, with incorporation or reduction of molecular oxygen"/>
    <property type="evidence" value="ECO:0007669"/>
    <property type="project" value="InterPro"/>
</dbReference>
<protein>
    <submittedName>
        <fullName evidence="11">Uncharacterized protein</fullName>
    </submittedName>
</protein>
<evidence type="ECO:0000256" key="1">
    <source>
        <dbReference type="ARBA" id="ARBA00001971"/>
    </source>
</evidence>
<evidence type="ECO:0000256" key="2">
    <source>
        <dbReference type="ARBA" id="ARBA00004370"/>
    </source>
</evidence>
<keyword evidence="10" id="KW-0472">Membrane</keyword>
<reference evidence="11 12" key="1">
    <citation type="submission" date="2019-06" db="EMBL/GenBank/DDBJ databases">
        <title>A chromosomal-level reference genome of Carpinus fangiana (Coryloideae, Betulaceae).</title>
        <authorList>
            <person name="Yang X."/>
            <person name="Wang Z."/>
            <person name="Zhang L."/>
            <person name="Hao G."/>
            <person name="Liu J."/>
            <person name="Yang Y."/>
        </authorList>
    </citation>
    <scope>NUCLEOTIDE SEQUENCE [LARGE SCALE GENOMIC DNA]</scope>
    <source>
        <strain evidence="11">Cfa_2016G</strain>
        <tissue evidence="11">Leaf</tissue>
    </source>
</reference>
<evidence type="ECO:0000256" key="6">
    <source>
        <dbReference type="ARBA" id="ARBA00022989"/>
    </source>
</evidence>
<organism evidence="11 12">
    <name type="scientific">Carpinus fangiana</name>
    <dbReference type="NCBI Taxonomy" id="176857"/>
    <lineage>
        <taxon>Eukaryota</taxon>
        <taxon>Viridiplantae</taxon>
        <taxon>Streptophyta</taxon>
        <taxon>Embryophyta</taxon>
        <taxon>Tracheophyta</taxon>
        <taxon>Spermatophyta</taxon>
        <taxon>Magnoliopsida</taxon>
        <taxon>eudicotyledons</taxon>
        <taxon>Gunneridae</taxon>
        <taxon>Pentapetalae</taxon>
        <taxon>rosids</taxon>
        <taxon>fabids</taxon>
        <taxon>Fagales</taxon>
        <taxon>Betulaceae</taxon>
        <taxon>Carpinus</taxon>
    </lineage>
</organism>
<dbReference type="GO" id="GO:0016020">
    <property type="term" value="C:membrane"/>
    <property type="evidence" value="ECO:0007669"/>
    <property type="project" value="UniProtKB-SubCell"/>
</dbReference>
<comment type="subcellular location">
    <subcellularLocation>
        <location evidence="2">Membrane</location>
    </subcellularLocation>
</comment>
<dbReference type="InterPro" id="IPR036396">
    <property type="entry name" value="Cyt_P450_sf"/>
</dbReference>
<keyword evidence="5" id="KW-0479">Metal-binding</keyword>
<dbReference type="AlphaFoldDB" id="A0A5N6RM17"/>
<evidence type="ECO:0000256" key="3">
    <source>
        <dbReference type="ARBA" id="ARBA00022617"/>
    </source>
</evidence>
<dbReference type="PANTHER" id="PTHR47947">
    <property type="entry name" value="CYTOCHROME P450 82C3-RELATED"/>
    <property type="match status" value="1"/>
</dbReference>
<keyword evidence="8" id="KW-0408">Iron</keyword>
<dbReference type="EMBL" id="CM017327">
    <property type="protein sequence ID" value="KAE8100582.1"/>
    <property type="molecule type" value="Genomic_DNA"/>
</dbReference>
<proteinExistence type="predicted"/>
<evidence type="ECO:0000256" key="10">
    <source>
        <dbReference type="ARBA" id="ARBA00023136"/>
    </source>
</evidence>
<keyword evidence="4" id="KW-0812">Transmembrane</keyword>
<dbReference type="InterPro" id="IPR050651">
    <property type="entry name" value="Plant_Cytochrome_P450_Monoox"/>
</dbReference>
<dbReference type="SUPFAM" id="SSF48264">
    <property type="entry name" value="Cytochrome P450"/>
    <property type="match status" value="1"/>
</dbReference>
<dbReference type="OrthoDB" id="1936837at2759"/>
<evidence type="ECO:0000313" key="12">
    <source>
        <dbReference type="Proteomes" id="UP000327013"/>
    </source>
</evidence>
<name>A0A5N6RM17_9ROSI</name>
<evidence type="ECO:0000256" key="4">
    <source>
        <dbReference type="ARBA" id="ARBA00022692"/>
    </source>
</evidence>
<dbReference type="GO" id="GO:0020037">
    <property type="term" value="F:heme binding"/>
    <property type="evidence" value="ECO:0007669"/>
    <property type="project" value="InterPro"/>
</dbReference>
<dbReference type="Proteomes" id="UP000327013">
    <property type="component" value="Chromosome 7"/>
</dbReference>
<evidence type="ECO:0000256" key="7">
    <source>
        <dbReference type="ARBA" id="ARBA00023002"/>
    </source>
</evidence>
<dbReference type="Gene3D" id="1.10.630.10">
    <property type="entry name" value="Cytochrome P450"/>
    <property type="match status" value="1"/>
</dbReference>
<evidence type="ECO:0000256" key="5">
    <source>
        <dbReference type="ARBA" id="ARBA00022723"/>
    </source>
</evidence>
<comment type="cofactor">
    <cofactor evidence="1">
        <name>heme</name>
        <dbReference type="ChEBI" id="CHEBI:30413"/>
    </cofactor>
</comment>
<dbReference type="PANTHER" id="PTHR47947:SF26">
    <property type="entry name" value="CYTOCHROME P450"/>
    <property type="match status" value="1"/>
</dbReference>
<sequence length="88" mass="10246">MLFEENEGNDEGQKKLRDLFELTGTFVVADALQYLRWLDLGGHERAMKETAKELDHVFEGWLEEHKQRKVSGEAKGHQDFIYGCDVVY</sequence>
<evidence type="ECO:0000313" key="11">
    <source>
        <dbReference type="EMBL" id="KAE8100582.1"/>
    </source>
</evidence>
<keyword evidence="3" id="KW-0349">Heme</keyword>
<keyword evidence="9" id="KW-0503">Monooxygenase</keyword>
<dbReference type="GO" id="GO:0004497">
    <property type="term" value="F:monooxygenase activity"/>
    <property type="evidence" value="ECO:0007669"/>
    <property type="project" value="UniProtKB-KW"/>
</dbReference>